<keyword evidence="2" id="KW-0001">2Fe-2S</keyword>
<keyword evidence="5" id="KW-0411">Iron-sulfur</keyword>
<dbReference type="InterPro" id="IPR041921">
    <property type="entry name" value="NuoE_N"/>
</dbReference>
<dbReference type="GO" id="GO:0046872">
    <property type="term" value="F:metal ion binding"/>
    <property type="evidence" value="ECO:0007669"/>
    <property type="project" value="UniProtKB-KW"/>
</dbReference>
<dbReference type="GO" id="GO:0051537">
    <property type="term" value="F:2 iron, 2 sulfur cluster binding"/>
    <property type="evidence" value="ECO:0007669"/>
    <property type="project" value="UniProtKB-KW"/>
</dbReference>
<evidence type="ECO:0000256" key="6">
    <source>
        <dbReference type="ARBA" id="ARBA00034078"/>
    </source>
</evidence>
<name>A0A3B0W6P6_9ZZZZ</name>
<dbReference type="Pfam" id="PF01257">
    <property type="entry name" value="2Fe-2S_thioredx"/>
    <property type="match status" value="1"/>
</dbReference>
<keyword evidence="7" id="KW-0830">Ubiquinone</keyword>
<proteinExistence type="inferred from homology"/>
<dbReference type="SUPFAM" id="SSF52833">
    <property type="entry name" value="Thioredoxin-like"/>
    <property type="match status" value="1"/>
</dbReference>
<evidence type="ECO:0000256" key="2">
    <source>
        <dbReference type="ARBA" id="ARBA00022714"/>
    </source>
</evidence>
<dbReference type="EC" id="1.6.5.3" evidence="7"/>
<reference evidence="7" key="1">
    <citation type="submission" date="2018-06" db="EMBL/GenBank/DDBJ databases">
        <authorList>
            <person name="Zhirakovskaya E."/>
        </authorList>
    </citation>
    <scope>NUCLEOTIDE SEQUENCE</scope>
</reference>
<organism evidence="7">
    <name type="scientific">hydrothermal vent metagenome</name>
    <dbReference type="NCBI Taxonomy" id="652676"/>
    <lineage>
        <taxon>unclassified sequences</taxon>
        <taxon>metagenomes</taxon>
        <taxon>ecological metagenomes</taxon>
    </lineage>
</organism>
<dbReference type="InterPro" id="IPR042128">
    <property type="entry name" value="NuoE_dom"/>
</dbReference>
<dbReference type="InterPro" id="IPR002023">
    <property type="entry name" value="NuoE-like"/>
</dbReference>
<dbReference type="AlphaFoldDB" id="A0A3B0W6P6"/>
<dbReference type="EMBL" id="UOFE01000020">
    <property type="protein sequence ID" value="VAW51558.1"/>
    <property type="molecule type" value="Genomic_DNA"/>
</dbReference>
<dbReference type="CDD" id="cd03064">
    <property type="entry name" value="TRX_Fd_NuoE"/>
    <property type="match status" value="1"/>
</dbReference>
<sequence length="178" mass="19958">MTNESTMKAPIKVTIEKEVVELSEHAREEIDELLSHFPADQKKSALLGALNVVQHENKGFLTEGIMIAVAEYLDLAKIEVYEVASFYSMYELKPVARNNVAICTNICCMLMGSQTIVDHVEKKLNIKIGESTEDGRIYLKKEEECLAACAGGPMMQVNHVYYEKLTPEMVDEILDGLE</sequence>
<dbReference type="Gene3D" id="1.10.10.1590">
    <property type="entry name" value="NADH-quinone oxidoreductase subunit E"/>
    <property type="match status" value="1"/>
</dbReference>
<dbReference type="PANTHER" id="PTHR10371:SF3">
    <property type="entry name" value="NADH DEHYDROGENASE [UBIQUINONE] FLAVOPROTEIN 2, MITOCHONDRIAL"/>
    <property type="match status" value="1"/>
</dbReference>
<evidence type="ECO:0000256" key="1">
    <source>
        <dbReference type="ARBA" id="ARBA00010643"/>
    </source>
</evidence>
<comment type="cofactor">
    <cofactor evidence="6">
        <name>[2Fe-2S] cluster</name>
        <dbReference type="ChEBI" id="CHEBI:190135"/>
    </cofactor>
</comment>
<dbReference type="InterPro" id="IPR036249">
    <property type="entry name" value="Thioredoxin-like_sf"/>
</dbReference>
<protein>
    <submittedName>
        <fullName evidence="7">NADH-ubiquinone oxidoreductase chain E</fullName>
        <ecNumber evidence="7">1.6.5.3</ecNumber>
    </submittedName>
</protein>
<keyword evidence="4" id="KW-0408">Iron</keyword>
<keyword evidence="3" id="KW-0479">Metal-binding</keyword>
<dbReference type="Gene3D" id="3.40.30.10">
    <property type="entry name" value="Glutaredoxin"/>
    <property type="match status" value="1"/>
</dbReference>
<dbReference type="PIRSF" id="PIRSF000216">
    <property type="entry name" value="NADH_DH_24kDa"/>
    <property type="match status" value="1"/>
</dbReference>
<dbReference type="NCBIfam" id="TIGR01958">
    <property type="entry name" value="nuoE_fam"/>
    <property type="match status" value="1"/>
</dbReference>
<evidence type="ECO:0000256" key="3">
    <source>
        <dbReference type="ARBA" id="ARBA00022723"/>
    </source>
</evidence>
<evidence type="ECO:0000256" key="4">
    <source>
        <dbReference type="ARBA" id="ARBA00023004"/>
    </source>
</evidence>
<dbReference type="FunFam" id="1.10.10.1590:FF:000001">
    <property type="entry name" value="NADH-quinone oxidoreductase subunit E"/>
    <property type="match status" value="1"/>
</dbReference>
<accession>A0A3B0W6P6</accession>
<gene>
    <name evidence="7" type="ORF">MNBD_GAMMA05-1452</name>
</gene>
<evidence type="ECO:0000256" key="5">
    <source>
        <dbReference type="ARBA" id="ARBA00023014"/>
    </source>
</evidence>
<dbReference type="GO" id="GO:0003954">
    <property type="term" value="F:NADH dehydrogenase activity"/>
    <property type="evidence" value="ECO:0007669"/>
    <property type="project" value="TreeGrafter"/>
</dbReference>
<evidence type="ECO:0000313" key="7">
    <source>
        <dbReference type="EMBL" id="VAW51558.1"/>
    </source>
</evidence>
<comment type="similarity">
    <text evidence="1">Belongs to the complex I 24 kDa subunit family.</text>
</comment>
<keyword evidence="7" id="KW-0560">Oxidoreductase</keyword>
<dbReference type="PANTHER" id="PTHR10371">
    <property type="entry name" value="NADH DEHYDROGENASE UBIQUINONE FLAVOPROTEIN 2, MITOCHONDRIAL"/>
    <property type="match status" value="1"/>
</dbReference>